<evidence type="ECO:0000256" key="6">
    <source>
        <dbReference type="ARBA" id="ARBA00023136"/>
    </source>
</evidence>
<keyword evidence="4" id="KW-0378">Hydrolase</keyword>
<evidence type="ECO:0000256" key="4">
    <source>
        <dbReference type="ARBA" id="ARBA00022801"/>
    </source>
</evidence>
<dbReference type="Gene3D" id="1.20.1540.10">
    <property type="entry name" value="Rhomboid-like"/>
    <property type="match status" value="1"/>
</dbReference>
<dbReference type="PANTHER" id="PTHR43731">
    <property type="entry name" value="RHOMBOID PROTEASE"/>
    <property type="match status" value="1"/>
</dbReference>
<sequence length="193" mass="21079">MKNLNIPPVTATMSALCILATLMTYVLSNTFYDYAFIPVIADVEPWRYLTGAFLHGGVMHLGFNVLSLLFLGAELEPVMRKVSFAGLFLVSAVGGNAAVYLWALWTGQWNIAAVGASGAIFGLFGALVVLTHAIKSDPRGILVLLGINVVLAFTAPQISWQAHLGGFLTGLIFTAIWWQLRRRRQKEVNRGGW</sequence>
<evidence type="ECO:0000256" key="1">
    <source>
        <dbReference type="ARBA" id="ARBA00004141"/>
    </source>
</evidence>
<keyword evidence="9" id="KW-0645">Protease</keyword>
<organism evidence="9 10">
    <name type="scientific">Arcanobacterium phocisimile</name>
    <dbReference type="NCBI Taxonomy" id="1302235"/>
    <lineage>
        <taxon>Bacteria</taxon>
        <taxon>Bacillati</taxon>
        <taxon>Actinomycetota</taxon>
        <taxon>Actinomycetes</taxon>
        <taxon>Actinomycetales</taxon>
        <taxon>Actinomycetaceae</taxon>
        <taxon>Arcanobacterium</taxon>
    </lineage>
</organism>
<evidence type="ECO:0000256" key="3">
    <source>
        <dbReference type="ARBA" id="ARBA00022692"/>
    </source>
</evidence>
<name>A0ABX7II95_9ACTO</name>
<evidence type="ECO:0000256" key="5">
    <source>
        <dbReference type="ARBA" id="ARBA00022989"/>
    </source>
</evidence>
<dbReference type="EMBL" id="CP070228">
    <property type="protein sequence ID" value="QRV02259.1"/>
    <property type="molecule type" value="Genomic_DNA"/>
</dbReference>
<gene>
    <name evidence="9" type="ORF">JTE88_00405</name>
</gene>
<dbReference type="Pfam" id="PF01694">
    <property type="entry name" value="Rhomboid"/>
    <property type="match status" value="1"/>
</dbReference>
<dbReference type="Proteomes" id="UP000602653">
    <property type="component" value="Chromosome"/>
</dbReference>
<evidence type="ECO:0000256" key="7">
    <source>
        <dbReference type="SAM" id="Phobius"/>
    </source>
</evidence>
<evidence type="ECO:0000313" key="9">
    <source>
        <dbReference type="EMBL" id="QRV02259.1"/>
    </source>
</evidence>
<dbReference type="GO" id="GO:0008233">
    <property type="term" value="F:peptidase activity"/>
    <property type="evidence" value="ECO:0007669"/>
    <property type="project" value="UniProtKB-KW"/>
</dbReference>
<dbReference type="InterPro" id="IPR035952">
    <property type="entry name" value="Rhomboid-like_sf"/>
</dbReference>
<feature type="transmembrane region" description="Helical" evidence="7">
    <location>
        <begin position="52"/>
        <end position="72"/>
    </location>
</feature>
<dbReference type="SUPFAM" id="SSF144091">
    <property type="entry name" value="Rhomboid-like"/>
    <property type="match status" value="1"/>
</dbReference>
<evidence type="ECO:0000313" key="10">
    <source>
        <dbReference type="Proteomes" id="UP000602653"/>
    </source>
</evidence>
<feature type="transmembrane region" description="Helical" evidence="7">
    <location>
        <begin position="84"/>
        <end position="105"/>
    </location>
</feature>
<feature type="transmembrane region" description="Helical" evidence="7">
    <location>
        <begin position="164"/>
        <end position="180"/>
    </location>
</feature>
<comment type="subcellular location">
    <subcellularLocation>
        <location evidence="1">Membrane</location>
        <topology evidence="1">Multi-pass membrane protein</topology>
    </subcellularLocation>
</comment>
<dbReference type="InterPro" id="IPR022764">
    <property type="entry name" value="Peptidase_S54_rhomboid_dom"/>
</dbReference>
<feature type="domain" description="Peptidase S54 rhomboid" evidence="8">
    <location>
        <begin position="44"/>
        <end position="178"/>
    </location>
</feature>
<keyword evidence="5 7" id="KW-1133">Transmembrane helix</keyword>
<proteinExistence type="inferred from homology"/>
<keyword evidence="3 7" id="KW-0812">Transmembrane</keyword>
<protein>
    <submittedName>
        <fullName evidence="9">Rhomboid family intramembrane serine protease</fullName>
    </submittedName>
</protein>
<accession>A0ABX7II95</accession>
<feature type="transmembrane region" description="Helical" evidence="7">
    <location>
        <begin position="111"/>
        <end position="134"/>
    </location>
</feature>
<reference evidence="9 10" key="1">
    <citation type="submission" date="2021-02" db="EMBL/GenBank/DDBJ databases">
        <title>Complete Genome Sequence of Arcanobacterium phocisimile strain DSM 26142T from a harbour seal.</title>
        <authorList>
            <person name="Borowiak M."/>
            <person name="Alssahen M."/>
            <person name="Malorny B."/>
            <person name="Laemmler C."/>
            <person name="Siebert U."/>
            <person name="Ploetz M."/>
            <person name="Abdulmawjood A."/>
        </authorList>
    </citation>
    <scope>NUCLEOTIDE SEQUENCE [LARGE SCALE GENOMIC DNA]</scope>
    <source>
        <strain evidence="9 10">DSM 26142</strain>
    </source>
</reference>
<comment type="similarity">
    <text evidence="2">Belongs to the peptidase S54 family.</text>
</comment>
<keyword evidence="10" id="KW-1185">Reference proteome</keyword>
<dbReference type="InterPro" id="IPR050925">
    <property type="entry name" value="Rhomboid_protease_S54"/>
</dbReference>
<dbReference type="RefSeq" id="WP_204424607.1">
    <property type="nucleotide sequence ID" value="NZ_CP070228.1"/>
</dbReference>
<keyword evidence="6 7" id="KW-0472">Membrane</keyword>
<dbReference type="GO" id="GO:0006508">
    <property type="term" value="P:proteolysis"/>
    <property type="evidence" value="ECO:0007669"/>
    <property type="project" value="UniProtKB-KW"/>
</dbReference>
<feature type="transmembrane region" description="Helical" evidence="7">
    <location>
        <begin position="141"/>
        <end position="158"/>
    </location>
</feature>
<dbReference type="PANTHER" id="PTHR43731:SF14">
    <property type="entry name" value="PRESENILIN-ASSOCIATED RHOMBOID-LIKE PROTEIN, MITOCHONDRIAL"/>
    <property type="match status" value="1"/>
</dbReference>
<evidence type="ECO:0000256" key="2">
    <source>
        <dbReference type="ARBA" id="ARBA00009045"/>
    </source>
</evidence>
<evidence type="ECO:0000259" key="8">
    <source>
        <dbReference type="Pfam" id="PF01694"/>
    </source>
</evidence>